<organism evidence="10 11">
    <name type="scientific">Promicromonospora aerolata</name>
    <dbReference type="NCBI Taxonomy" id="195749"/>
    <lineage>
        <taxon>Bacteria</taxon>
        <taxon>Bacillati</taxon>
        <taxon>Actinomycetota</taxon>
        <taxon>Actinomycetes</taxon>
        <taxon>Micrococcales</taxon>
        <taxon>Promicromonosporaceae</taxon>
        <taxon>Promicromonospora</taxon>
    </lineage>
</organism>
<dbReference type="PANTHER" id="PTHR12358">
    <property type="entry name" value="SPHINGOSINE KINASE"/>
    <property type="match status" value="1"/>
</dbReference>
<keyword evidence="11" id="KW-1185">Reference proteome</keyword>
<dbReference type="Pfam" id="PF00781">
    <property type="entry name" value="DAGK_cat"/>
    <property type="match status" value="1"/>
</dbReference>
<dbReference type="PROSITE" id="PS50146">
    <property type="entry name" value="DAGK"/>
    <property type="match status" value="1"/>
</dbReference>
<dbReference type="SUPFAM" id="SSF111331">
    <property type="entry name" value="NAD kinase/diacylglycerol kinase-like"/>
    <property type="match status" value="1"/>
</dbReference>
<proteinExistence type="inferred from homology"/>
<dbReference type="EC" id="2.7.1.-" evidence="10"/>
<dbReference type="InterPro" id="IPR016064">
    <property type="entry name" value="NAD/diacylglycerol_kinase_sf"/>
</dbReference>
<evidence type="ECO:0000256" key="8">
    <source>
        <dbReference type="ARBA" id="ARBA00023264"/>
    </source>
</evidence>
<dbReference type="EMBL" id="JBHUHF010000001">
    <property type="protein sequence ID" value="MFD2025185.1"/>
    <property type="molecule type" value="Genomic_DNA"/>
</dbReference>
<dbReference type="Gene3D" id="3.40.50.10330">
    <property type="entry name" value="Probable inorganic polyphosphate/atp-NAD kinase, domain 1"/>
    <property type="match status" value="1"/>
</dbReference>
<dbReference type="InterPro" id="IPR050187">
    <property type="entry name" value="Lipid_Phosphate_FormReg"/>
</dbReference>
<dbReference type="InterPro" id="IPR017438">
    <property type="entry name" value="ATP-NAD_kinase_N"/>
</dbReference>
<accession>A0ABW4V316</accession>
<keyword evidence="3 10" id="KW-0808">Transferase</keyword>
<keyword evidence="7" id="KW-0444">Lipid biosynthesis</keyword>
<keyword evidence="8" id="KW-1208">Phospholipid metabolism</keyword>
<comment type="cofactor">
    <cofactor evidence="1">
        <name>Mg(2+)</name>
        <dbReference type="ChEBI" id="CHEBI:18420"/>
    </cofactor>
</comment>
<dbReference type="GO" id="GO:0016301">
    <property type="term" value="F:kinase activity"/>
    <property type="evidence" value="ECO:0007669"/>
    <property type="project" value="UniProtKB-KW"/>
</dbReference>
<protein>
    <submittedName>
        <fullName evidence="10">Diacylglycerol/lipid kinase family protein</fullName>
        <ecNumber evidence="10">2.7.1.-</ecNumber>
    </submittedName>
</protein>
<evidence type="ECO:0000256" key="6">
    <source>
        <dbReference type="ARBA" id="ARBA00022840"/>
    </source>
</evidence>
<feature type="domain" description="DAGKc" evidence="9">
    <location>
        <begin position="1"/>
        <end position="135"/>
    </location>
</feature>
<dbReference type="SMART" id="SM00046">
    <property type="entry name" value="DAGKc"/>
    <property type="match status" value="1"/>
</dbReference>
<keyword evidence="4" id="KW-0547">Nucleotide-binding</keyword>
<comment type="caution">
    <text evidence="10">The sequence shown here is derived from an EMBL/GenBank/DDBJ whole genome shotgun (WGS) entry which is preliminary data.</text>
</comment>
<dbReference type="Pfam" id="PF19279">
    <property type="entry name" value="YegS_C"/>
    <property type="match status" value="1"/>
</dbReference>
<keyword evidence="5 10" id="KW-0418">Kinase</keyword>
<evidence type="ECO:0000256" key="5">
    <source>
        <dbReference type="ARBA" id="ARBA00022777"/>
    </source>
</evidence>
<evidence type="ECO:0000313" key="10">
    <source>
        <dbReference type="EMBL" id="MFD2025185.1"/>
    </source>
</evidence>
<keyword evidence="7" id="KW-0594">Phospholipid biosynthesis</keyword>
<dbReference type="PANTHER" id="PTHR12358:SF54">
    <property type="entry name" value="SPHINGOSINE KINASE RELATED PROTEIN"/>
    <property type="match status" value="1"/>
</dbReference>
<dbReference type="InterPro" id="IPR045540">
    <property type="entry name" value="YegS/DAGK_C"/>
</dbReference>
<keyword evidence="7" id="KW-0443">Lipid metabolism</keyword>
<dbReference type="RefSeq" id="WP_377197093.1">
    <property type="nucleotide sequence ID" value="NZ_JBHUHF010000001.1"/>
</dbReference>
<name>A0ABW4V316_9MICO</name>
<comment type="similarity">
    <text evidence="2">Belongs to the diacylglycerol/lipid kinase family.</text>
</comment>
<evidence type="ECO:0000259" key="9">
    <source>
        <dbReference type="PROSITE" id="PS50146"/>
    </source>
</evidence>
<evidence type="ECO:0000256" key="2">
    <source>
        <dbReference type="ARBA" id="ARBA00005983"/>
    </source>
</evidence>
<sequence length="316" mass="33191">MTVRRVGIIWNPAKTTQDELGSALDDAVAAAQRPDTEALWFETSTDDAGQGATERAIEAGVELIVVAGGDGTVRAVAEHLGAADTAIELGIVPLGTGNLLARNLQVPLGDVPGAFARALTGEARAIDLGWLEIELAGGTERHAFAVMAGFGLDAHMITETDDDLKDKVGWLAYVESMGRALSASDTLEVRITADGEPLGPENVHTLLIGNCGTLQGGINLLPDADPRDGELDLLVLSADDAASWADTLRNMVWDNGVKRLATGGAVAESSDSATHLRVRSLSMELLEPRVFEIDGEDLGETTRLAVTVQPGAVRVR</sequence>
<evidence type="ECO:0000256" key="4">
    <source>
        <dbReference type="ARBA" id="ARBA00022741"/>
    </source>
</evidence>
<evidence type="ECO:0000313" key="11">
    <source>
        <dbReference type="Proteomes" id="UP001597338"/>
    </source>
</evidence>
<dbReference type="Proteomes" id="UP001597338">
    <property type="component" value="Unassembled WGS sequence"/>
</dbReference>
<dbReference type="Gene3D" id="2.60.200.40">
    <property type="match status" value="1"/>
</dbReference>
<evidence type="ECO:0000256" key="7">
    <source>
        <dbReference type="ARBA" id="ARBA00023209"/>
    </source>
</evidence>
<keyword evidence="6" id="KW-0067">ATP-binding</keyword>
<evidence type="ECO:0000256" key="1">
    <source>
        <dbReference type="ARBA" id="ARBA00001946"/>
    </source>
</evidence>
<gene>
    <name evidence="10" type="ORF">ACFSL2_06645</name>
</gene>
<evidence type="ECO:0000256" key="3">
    <source>
        <dbReference type="ARBA" id="ARBA00022679"/>
    </source>
</evidence>
<reference evidence="11" key="1">
    <citation type="journal article" date="2019" name="Int. J. Syst. Evol. Microbiol.">
        <title>The Global Catalogue of Microorganisms (GCM) 10K type strain sequencing project: providing services to taxonomists for standard genome sequencing and annotation.</title>
        <authorList>
            <consortium name="The Broad Institute Genomics Platform"/>
            <consortium name="The Broad Institute Genome Sequencing Center for Infectious Disease"/>
            <person name="Wu L."/>
            <person name="Ma J."/>
        </authorList>
    </citation>
    <scope>NUCLEOTIDE SEQUENCE [LARGE SCALE GENOMIC DNA]</scope>
    <source>
        <strain evidence="11">CCM 7043</strain>
    </source>
</reference>
<dbReference type="InterPro" id="IPR001206">
    <property type="entry name" value="Diacylglycerol_kinase_cat_dom"/>
</dbReference>